<dbReference type="GO" id="GO:0005576">
    <property type="term" value="C:extracellular region"/>
    <property type="evidence" value="ECO:0007669"/>
    <property type="project" value="UniProtKB-SubCell"/>
</dbReference>
<dbReference type="PANTHER" id="PTHR10795">
    <property type="entry name" value="PROPROTEIN CONVERTASE SUBTILISIN/KEXIN"/>
    <property type="match status" value="1"/>
</dbReference>
<organism evidence="4 5">
    <name type="scientific">Trema orientale</name>
    <name type="common">Charcoal tree</name>
    <name type="synonym">Celtis orientalis</name>
    <dbReference type="NCBI Taxonomy" id="63057"/>
    <lineage>
        <taxon>Eukaryota</taxon>
        <taxon>Viridiplantae</taxon>
        <taxon>Streptophyta</taxon>
        <taxon>Embryophyta</taxon>
        <taxon>Tracheophyta</taxon>
        <taxon>Spermatophyta</taxon>
        <taxon>Magnoliopsida</taxon>
        <taxon>eudicotyledons</taxon>
        <taxon>Gunneridae</taxon>
        <taxon>Pentapetalae</taxon>
        <taxon>rosids</taxon>
        <taxon>fabids</taxon>
        <taxon>Rosales</taxon>
        <taxon>Cannabaceae</taxon>
        <taxon>Trema</taxon>
    </lineage>
</organism>
<accession>A0A2P5F8U2</accession>
<reference evidence="5" key="1">
    <citation type="submission" date="2016-06" db="EMBL/GenBank/DDBJ databases">
        <title>Parallel loss of symbiosis genes in relatives of nitrogen-fixing non-legume Parasponia.</title>
        <authorList>
            <person name="Van Velzen R."/>
            <person name="Holmer R."/>
            <person name="Bu F."/>
            <person name="Rutten L."/>
            <person name="Van Zeijl A."/>
            <person name="Liu W."/>
            <person name="Santuari L."/>
            <person name="Cao Q."/>
            <person name="Sharma T."/>
            <person name="Shen D."/>
            <person name="Roswanjaya Y."/>
            <person name="Wardhani T."/>
            <person name="Kalhor M.S."/>
            <person name="Jansen J."/>
            <person name="Van den Hoogen J."/>
            <person name="Gungor B."/>
            <person name="Hartog M."/>
            <person name="Hontelez J."/>
            <person name="Verver J."/>
            <person name="Yang W.-C."/>
            <person name="Schijlen E."/>
            <person name="Repin R."/>
            <person name="Schilthuizen M."/>
            <person name="Schranz E."/>
            <person name="Heidstra R."/>
            <person name="Miyata K."/>
            <person name="Fedorova E."/>
            <person name="Kohlen W."/>
            <person name="Bisseling T."/>
            <person name="Smit S."/>
            <person name="Geurts R."/>
        </authorList>
    </citation>
    <scope>NUCLEOTIDE SEQUENCE [LARGE SCALE GENOMIC DNA]</scope>
    <source>
        <strain evidence="5">cv. RG33-2</strain>
    </source>
</reference>
<proteinExistence type="inferred from homology"/>
<name>A0A2P5F8U2_TREOI</name>
<sequence length="128" mass="14199">MYPALHQTFQHNGVSHTSLHYDNALHSFAFSLSLSEHDTSANFSWDVGCMFSCFWRGCPIERHRAHSEWSLVAIRSAMMTAANPLDNTFGLIRYYGDGFQFASPLAIGAGQTDPNQALDPGLIYDATP</sequence>
<keyword evidence="3" id="KW-0732">Signal</keyword>
<comment type="caution">
    <text evidence="4">The sequence shown here is derived from an EMBL/GenBank/DDBJ whole genome shotgun (WGS) entry which is preliminary data.</text>
</comment>
<dbReference type="GO" id="GO:0004252">
    <property type="term" value="F:serine-type endopeptidase activity"/>
    <property type="evidence" value="ECO:0007669"/>
    <property type="project" value="InterPro"/>
</dbReference>
<keyword evidence="5" id="KW-1185">Reference proteome</keyword>
<dbReference type="Gene3D" id="3.40.50.200">
    <property type="entry name" value="Peptidase S8/S53 domain"/>
    <property type="match status" value="1"/>
</dbReference>
<evidence type="ECO:0000256" key="3">
    <source>
        <dbReference type="ARBA" id="ARBA00022729"/>
    </source>
</evidence>
<evidence type="ECO:0000256" key="1">
    <source>
        <dbReference type="ARBA" id="ARBA00004613"/>
    </source>
</evidence>
<dbReference type="OrthoDB" id="4806556at2759"/>
<dbReference type="InterPro" id="IPR036852">
    <property type="entry name" value="Peptidase_S8/S53_dom_sf"/>
</dbReference>
<dbReference type="EMBL" id="JXTC01000053">
    <property type="protein sequence ID" value="PON94211.1"/>
    <property type="molecule type" value="Genomic_DNA"/>
</dbReference>
<evidence type="ECO:0000313" key="4">
    <source>
        <dbReference type="EMBL" id="PON94211.1"/>
    </source>
</evidence>
<evidence type="ECO:0000313" key="5">
    <source>
        <dbReference type="Proteomes" id="UP000237000"/>
    </source>
</evidence>
<dbReference type="Proteomes" id="UP000237000">
    <property type="component" value="Unassembled WGS sequence"/>
</dbReference>
<gene>
    <name evidence="4" type="ORF">TorRG33x02_099490</name>
</gene>
<evidence type="ECO:0000256" key="2">
    <source>
        <dbReference type="ARBA" id="ARBA00011073"/>
    </source>
</evidence>
<dbReference type="AlphaFoldDB" id="A0A2P5F8U2"/>
<comment type="similarity">
    <text evidence="2">Belongs to the peptidase S8 family.</text>
</comment>
<protein>
    <submittedName>
        <fullName evidence="4">Peptidase S8, subtilisin-related</fullName>
    </submittedName>
</protein>
<dbReference type="InParanoid" id="A0A2P5F8U2"/>
<dbReference type="InterPro" id="IPR045051">
    <property type="entry name" value="SBT"/>
</dbReference>
<comment type="subcellular location">
    <subcellularLocation>
        <location evidence="1">Secreted</location>
    </subcellularLocation>
</comment>
<dbReference type="GO" id="GO:0006508">
    <property type="term" value="P:proteolysis"/>
    <property type="evidence" value="ECO:0007669"/>
    <property type="project" value="InterPro"/>
</dbReference>
<dbReference type="STRING" id="63057.A0A2P5F8U2"/>